<evidence type="ECO:0000313" key="1">
    <source>
        <dbReference type="EMBL" id="KFB36486.1"/>
    </source>
</evidence>
<accession>A0A084VEU2</accession>
<dbReference type="AlphaFoldDB" id="A0A084VEU2"/>
<gene>
    <name evidence="1" type="ORF">ZHAS_00003616</name>
</gene>
<sequence length="65" mass="7665">MLIIARWRVRGNGTEPDRSSSDVGYPFTRLKDKHRWTLAGSGVEGGEYSRRSRNLSKSIWRDRWR</sequence>
<dbReference type="GO" id="GO:0016740">
    <property type="term" value="F:transferase activity"/>
    <property type="evidence" value="ECO:0007669"/>
    <property type="project" value="UniProtKB-KW"/>
</dbReference>
<organism evidence="1">
    <name type="scientific">Anopheles sinensis</name>
    <name type="common">Mosquito</name>
    <dbReference type="NCBI Taxonomy" id="74873"/>
    <lineage>
        <taxon>Eukaryota</taxon>
        <taxon>Metazoa</taxon>
        <taxon>Ecdysozoa</taxon>
        <taxon>Arthropoda</taxon>
        <taxon>Hexapoda</taxon>
        <taxon>Insecta</taxon>
        <taxon>Pterygota</taxon>
        <taxon>Neoptera</taxon>
        <taxon>Endopterygota</taxon>
        <taxon>Diptera</taxon>
        <taxon>Nematocera</taxon>
        <taxon>Culicoidea</taxon>
        <taxon>Culicidae</taxon>
        <taxon>Anophelinae</taxon>
        <taxon>Anopheles</taxon>
    </lineage>
</organism>
<keyword evidence="1" id="KW-0808">Transferase</keyword>
<evidence type="ECO:0000313" key="3">
    <source>
        <dbReference type="Proteomes" id="UP000030765"/>
    </source>
</evidence>
<dbReference type="EnsemblMetazoa" id="ASIC003616-RA">
    <property type="protein sequence ID" value="ASIC003616-PA"/>
    <property type="gene ID" value="ASIC003616"/>
</dbReference>
<dbReference type="EMBL" id="KE524780">
    <property type="protein sequence ID" value="KFB36486.1"/>
    <property type="molecule type" value="Genomic_DNA"/>
</dbReference>
<dbReference type="VEuPathDB" id="VectorBase:ASIC003616"/>
<reference evidence="1 3" key="1">
    <citation type="journal article" date="2014" name="BMC Genomics">
        <title>Genome sequence of Anopheles sinensis provides insight into genetics basis of mosquito competence for malaria parasites.</title>
        <authorList>
            <person name="Zhou D."/>
            <person name="Zhang D."/>
            <person name="Ding G."/>
            <person name="Shi L."/>
            <person name="Hou Q."/>
            <person name="Ye Y."/>
            <person name="Xu Y."/>
            <person name="Zhou H."/>
            <person name="Xiong C."/>
            <person name="Li S."/>
            <person name="Yu J."/>
            <person name="Hong S."/>
            <person name="Yu X."/>
            <person name="Zou P."/>
            <person name="Chen C."/>
            <person name="Chang X."/>
            <person name="Wang W."/>
            <person name="Lv Y."/>
            <person name="Sun Y."/>
            <person name="Ma L."/>
            <person name="Shen B."/>
            <person name="Zhu C."/>
        </authorList>
    </citation>
    <scope>NUCLEOTIDE SEQUENCE [LARGE SCALE GENOMIC DNA]</scope>
</reference>
<keyword evidence="3" id="KW-1185">Reference proteome</keyword>
<reference evidence="2" key="2">
    <citation type="submission" date="2020-05" db="UniProtKB">
        <authorList>
            <consortium name="EnsemblMetazoa"/>
        </authorList>
    </citation>
    <scope>IDENTIFICATION</scope>
</reference>
<name>A0A084VEU2_ANOSI</name>
<protein>
    <submittedName>
        <fullName evidence="1 2">Glycosyltransferase WecB/TagA/CpsF family protein</fullName>
    </submittedName>
</protein>
<evidence type="ECO:0000313" key="2">
    <source>
        <dbReference type="EnsemblMetazoa" id="ASIC003616-PA"/>
    </source>
</evidence>
<dbReference type="EMBL" id="ATLV01012311">
    <property type="status" value="NOT_ANNOTATED_CDS"/>
    <property type="molecule type" value="Genomic_DNA"/>
</dbReference>
<dbReference type="Proteomes" id="UP000030765">
    <property type="component" value="Unassembled WGS sequence"/>
</dbReference>
<proteinExistence type="predicted"/>